<reference evidence="1" key="1">
    <citation type="submission" date="2014-11" db="EMBL/GenBank/DDBJ databases">
        <authorList>
            <person name="Amaro Gonzalez C."/>
        </authorList>
    </citation>
    <scope>NUCLEOTIDE SEQUENCE</scope>
</reference>
<protein>
    <submittedName>
        <fullName evidence="1">Uncharacterized protein</fullName>
    </submittedName>
</protein>
<sequence length="58" mass="6787">MIAVKILSIFEPRPYTACRIKCLIGLLKSWQLTQTCLYTCIHNLPCRFLHRRVAKLVI</sequence>
<proteinExistence type="predicted"/>
<evidence type="ECO:0000313" key="1">
    <source>
        <dbReference type="EMBL" id="JAH96866.1"/>
    </source>
</evidence>
<name>A0A0E9X328_ANGAN</name>
<reference evidence="1" key="2">
    <citation type="journal article" date="2015" name="Fish Shellfish Immunol.">
        <title>Early steps in the European eel (Anguilla anguilla)-Vibrio vulnificus interaction in the gills: Role of the RtxA13 toxin.</title>
        <authorList>
            <person name="Callol A."/>
            <person name="Pajuelo D."/>
            <person name="Ebbesson L."/>
            <person name="Teles M."/>
            <person name="MacKenzie S."/>
            <person name="Amaro C."/>
        </authorList>
    </citation>
    <scope>NUCLEOTIDE SEQUENCE</scope>
</reference>
<accession>A0A0E9X328</accession>
<dbReference type="EMBL" id="GBXM01011711">
    <property type="protein sequence ID" value="JAH96866.1"/>
    <property type="molecule type" value="Transcribed_RNA"/>
</dbReference>
<dbReference type="AlphaFoldDB" id="A0A0E9X328"/>
<organism evidence="1">
    <name type="scientific">Anguilla anguilla</name>
    <name type="common">European freshwater eel</name>
    <name type="synonym">Muraena anguilla</name>
    <dbReference type="NCBI Taxonomy" id="7936"/>
    <lineage>
        <taxon>Eukaryota</taxon>
        <taxon>Metazoa</taxon>
        <taxon>Chordata</taxon>
        <taxon>Craniata</taxon>
        <taxon>Vertebrata</taxon>
        <taxon>Euteleostomi</taxon>
        <taxon>Actinopterygii</taxon>
        <taxon>Neopterygii</taxon>
        <taxon>Teleostei</taxon>
        <taxon>Anguilliformes</taxon>
        <taxon>Anguillidae</taxon>
        <taxon>Anguilla</taxon>
    </lineage>
</organism>